<dbReference type="EMBL" id="SWLB01000013">
    <property type="protein sequence ID" value="KAF3330869.1"/>
    <property type="molecule type" value="Genomic_DNA"/>
</dbReference>
<evidence type="ECO:0000259" key="2">
    <source>
        <dbReference type="Pfam" id="PF11961"/>
    </source>
</evidence>
<keyword evidence="4" id="KW-1185">Reference proteome</keyword>
<dbReference type="PANTHER" id="PTHR31371:SF20">
    <property type="entry name" value="OS12G0146500 PROTEIN"/>
    <property type="match status" value="1"/>
</dbReference>
<evidence type="ECO:0008006" key="5">
    <source>
        <dbReference type="Google" id="ProtNLM"/>
    </source>
</evidence>
<name>A0A833VQ64_9POAL</name>
<dbReference type="OrthoDB" id="2018987at2759"/>
<evidence type="ECO:0000259" key="1">
    <source>
        <dbReference type="Pfam" id="PF05003"/>
    </source>
</evidence>
<reference evidence="3" key="1">
    <citation type="submission" date="2020-01" db="EMBL/GenBank/DDBJ databases">
        <title>Genome sequence of Kobresia littledalei, the first chromosome-level genome in the family Cyperaceae.</title>
        <authorList>
            <person name="Qu G."/>
        </authorList>
    </citation>
    <scope>NUCLEOTIDE SEQUENCE</scope>
    <source>
        <strain evidence="3">C.B.Clarke</strain>
        <tissue evidence="3">Leaf</tissue>
    </source>
</reference>
<dbReference type="AlphaFoldDB" id="A0A833VQ64"/>
<feature type="domain" description="DUF3475" evidence="2">
    <location>
        <begin position="35"/>
        <end position="91"/>
    </location>
</feature>
<protein>
    <recommendedName>
        <fullName evidence="5">DUF668 domain-containing protein</fullName>
    </recommendedName>
</protein>
<feature type="domain" description="DUF668" evidence="1">
    <location>
        <begin position="386"/>
        <end position="477"/>
    </location>
</feature>
<proteinExistence type="predicted"/>
<accession>A0A833VQ64</accession>
<evidence type="ECO:0000313" key="3">
    <source>
        <dbReference type="EMBL" id="KAF3330869.1"/>
    </source>
</evidence>
<sequence length="551" mass="62089">MRKVKSESKLFGLVKIPGLKQSNSPHGNANATIDVLAFEVASLMSKTVHLWHSLSDHQITQLRDEILHLEGVRRLVSDDDRFLLGLVIAEITESIEFLFRSVGRLGKRCSDPVLQRFEQLFVDLVKNGSDPYEMCYANWKMEKKVKKMERLIGATSNLHQELEVLAELEQGLCRLQLQSRANSDQTSVIDFKQKVLWQRQEVKYIRANSLWSCTYDYTLRLLGRSLFTIVARIKHVFRLEQRNCVVGGNPTPKKQLYRSQSSLVPGVTDLSVHPSDKFYSGPLVAKSGPNLNAKNMLKSLPPSHKSQTLKTPKWVVMGRPFKGCMAGGGDSPVMHSCIPLEAGYYRSNTIQLTSSIEQSEFLYSSSLISMFGLSNSNNFLKAPDSTLGAAALALHYANLIIVVEKLAVSPHLIGPDAREDLYNMLTASIRAALRARLKTYVKNLTSLVCDPKLAADWTEAIGRILDWLAPLAHNMIRWQSERNFEQRHVGSATNVLLLQTLYFANQAKTEAAITELLVGLNYLWRYARELNDKAILECVSSRNYNDCFSPR</sequence>
<dbReference type="InterPro" id="IPR021864">
    <property type="entry name" value="DUF3475"/>
</dbReference>
<organism evidence="3 4">
    <name type="scientific">Carex littledalei</name>
    <dbReference type="NCBI Taxonomy" id="544730"/>
    <lineage>
        <taxon>Eukaryota</taxon>
        <taxon>Viridiplantae</taxon>
        <taxon>Streptophyta</taxon>
        <taxon>Embryophyta</taxon>
        <taxon>Tracheophyta</taxon>
        <taxon>Spermatophyta</taxon>
        <taxon>Magnoliopsida</taxon>
        <taxon>Liliopsida</taxon>
        <taxon>Poales</taxon>
        <taxon>Cyperaceae</taxon>
        <taxon>Cyperoideae</taxon>
        <taxon>Cariceae</taxon>
        <taxon>Carex</taxon>
        <taxon>Carex subgen. Euthyceras</taxon>
    </lineage>
</organism>
<dbReference type="Proteomes" id="UP000623129">
    <property type="component" value="Unassembled WGS sequence"/>
</dbReference>
<dbReference type="Pfam" id="PF11961">
    <property type="entry name" value="DUF3475"/>
    <property type="match status" value="1"/>
</dbReference>
<dbReference type="GO" id="GO:0045927">
    <property type="term" value="P:positive regulation of growth"/>
    <property type="evidence" value="ECO:0007669"/>
    <property type="project" value="InterPro"/>
</dbReference>
<comment type="caution">
    <text evidence="3">The sequence shown here is derived from an EMBL/GenBank/DDBJ whole genome shotgun (WGS) entry which is preliminary data.</text>
</comment>
<dbReference type="Pfam" id="PF05003">
    <property type="entry name" value="DUF668"/>
    <property type="match status" value="1"/>
</dbReference>
<evidence type="ECO:0000313" key="4">
    <source>
        <dbReference type="Proteomes" id="UP000623129"/>
    </source>
</evidence>
<dbReference type="PANTHER" id="PTHR31371">
    <property type="entry name" value="BNAC09G50660D PROTEIN"/>
    <property type="match status" value="1"/>
</dbReference>
<gene>
    <name evidence="3" type="ORF">FCM35_KLT04223</name>
</gene>
<dbReference type="InterPro" id="IPR007700">
    <property type="entry name" value="DUF668"/>
</dbReference>